<evidence type="ECO:0000313" key="1">
    <source>
        <dbReference type="EMBL" id="PSK95816.1"/>
    </source>
</evidence>
<dbReference type="Proteomes" id="UP000243528">
    <property type="component" value="Unassembled WGS sequence"/>
</dbReference>
<dbReference type="AlphaFoldDB" id="A0A2P8DF12"/>
<dbReference type="EMBL" id="PYGE01000028">
    <property type="protein sequence ID" value="PSK95816.1"/>
    <property type="molecule type" value="Genomic_DNA"/>
</dbReference>
<organism evidence="1 2">
    <name type="scientific">Haloactinopolyspora alba</name>
    <dbReference type="NCBI Taxonomy" id="648780"/>
    <lineage>
        <taxon>Bacteria</taxon>
        <taxon>Bacillati</taxon>
        <taxon>Actinomycetota</taxon>
        <taxon>Actinomycetes</taxon>
        <taxon>Jiangellales</taxon>
        <taxon>Jiangellaceae</taxon>
        <taxon>Haloactinopolyspora</taxon>
    </lineage>
</organism>
<proteinExistence type="predicted"/>
<sequence length="102" mass="10894">MATPDRFVTRVDAAVERATPSTLASVDQLAALWRDYFDARDLDLTSEPVSDASLRTMAMMYGLLMAAHQTGELSDEAWNVISDVISSSTAAVTVTKASAVPA</sequence>
<reference evidence="1 2" key="1">
    <citation type="submission" date="2018-03" db="EMBL/GenBank/DDBJ databases">
        <title>Genomic Encyclopedia of Archaeal and Bacterial Type Strains, Phase II (KMG-II): from individual species to whole genera.</title>
        <authorList>
            <person name="Goeker M."/>
        </authorList>
    </citation>
    <scope>NUCLEOTIDE SEQUENCE [LARGE SCALE GENOMIC DNA]</scope>
    <source>
        <strain evidence="1 2">DSM 45211</strain>
    </source>
</reference>
<accession>A0A2P8DF12</accession>
<name>A0A2P8DF12_9ACTN</name>
<gene>
    <name evidence="1" type="ORF">CLV30_12868</name>
</gene>
<keyword evidence="2" id="KW-1185">Reference proteome</keyword>
<evidence type="ECO:0000313" key="2">
    <source>
        <dbReference type="Proteomes" id="UP000243528"/>
    </source>
</evidence>
<dbReference type="RefSeq" id="WP_106539814.1">
    <property type="nucleotide sequence ID" value="NZ_PYGE01000028.1"/>
</dbReference>
<comment type="caution">
    <text evidence="1">The sequence shown here is derived from an EMBL/GenBank/DDBJ whole genome shotgun (WGS) entry which is preliminary data.</text>
</comment>
<protein>
    <submittedName>
        <fullName evidence="1">Uncharacterized protein</fullName>
    </submittedName>
</protein>